<keyword evidence="11" id="KW-1185">Reference proteome</keyword>
<feature type="transmembrane region" description="Helical" evidence="8">
    <location>
        <begin position="20"/>
        <end position="40"/>
    </location>
</feature>
<dbReference type="InterPro" id="IPR047817">
    <property type="entry name" value="ABC2_TM_bact-type"/>
</dbReference>
<feature type="transmembrane region" description="Helical" evidence="8">
    <location>
        <begin position="340"/>
        <end position="360"/>
    </location>
</feature>
<protein>
    <recommendedName>
        <fullName evidence="8">Transport permease protein</fullName>
    </recommendedName>
</protein>
<dbReference type="Proteomes" id="UP000249239">
    <property type="component" value="Unassembled WGS sequence"/>
</dbReference>
<evidence type="ECO:0000256" key="6">
    <source>
        <dbReference type="ARBA" id="ARBA00022989"/>
    </source>
</evidence>
<gene>
    <name evidence="10" type="ORF">LX69_01295</name>
</gene>
<dbReference type="AlphaFoldDB" id="A0A2W7P383"/>
<dbReference type="InterPro" id="IPR013525">
    <property type="entry name" value="ABC2_TM"/>
</dbReference>
<evidence type="ECO:0000256" key="7">
    <source>
        <dbReference type="ARBA" id="ARBA00023136"/>
    </source>
</evidence>
<dbReference type="OrthoDB" id="9808686at2"/>
<reference evidence="10 11" key="1">
    <citation type="submission" date="2018-06" db="EMBL/GenBank/DDBJ databases">
        <title>Genomic Encyclopedia of Archaeal and Bacterial Type Strains, Phase II (KMG-II): from individual species to whole genera.</title>
        <authorList>
            <person name="Goeker M."/>
        </authorList>
    </citation>
    <scope>NUCLEOTIDE SEQUENCE [LARGE SCALE GENOMIC DNA]</scope>
    <source>
        <strain evidence="10 11">DSM 6779</strain>
    </source>
</reference>
<dbReference type="GO" id="GO:0140359">
    <property type="term" value="F:ABC-type transporter activity"/>
    <property type="evidence" value="ECO:0007669"/>
    <property type="project" value="InterPro"/>
</dbReference>
<evidence type="ECO:0000256" key="4">
    <source>
        <dbReference type="ARBA" id="ARBA00022475"/>
    </source>
</evidence>
<dbReference type="GO" id="GO:0043190">
    <property type="term" value="C:ATP-binding cassette (ABC) transporter complex"/>
    <property type="evidence" value="ECO:0007669"/>
    <property type="project" value="InterPro"/>
</dbReference>
<feature type="transmembrane region" description="Helical" evidence="8">
    <location>
        <begin position="285"/>
        <end position="304"/>
    </location>
</feature>
<keyword evidence="3 8" id="KW-0813">Transport</keyword>
<dbReference type="EMBL" id="QKZK01000008">
    <property type="protein sequence ID" value="PZX17882.1"/>
    <property type="molecule type" value="Genomic_DNA"/>
</dbReference>
<evidence type="ECO:0000313" key="10">
    <source>
        <dbReference type="EMBL" id="PZX17882.1"/>
    </source>
</evidence>
<feature type="transmembrane region" description="Helical" evidence="8">
    <location>
        <begin position="171"/>
        <end position="195"/>
    </location>
</feature>
<evidence type="ECO:0000256" key="1">
    <source>
        <dbReference type="ARBA" id="ARBA00004651"/>
    </source>
</evidence>
<evidence type="ECO:0000259" key="9">
    <source>
        <dbReference type="PROSITE" id="PS51012"/>
    </source>
</evidence>
<organism evidence="10 11">
    <name type="scientific">Breznakibacter xylanolyticus</name>
    <dbReference type="NCBI Taxonomy" id="990"/>
    <lineage>
        <taxon>Bacteria</taxon>
        <taxon>Pseudomonadati</taxon>
        <taxon>Bacteroidota</taxon>
        <taxon>Bacteroidia</taxon>
        <taxon>Marinilabiliales</taxon>
        <taxon>Marinilabiliaceae</taxon>
        <taxon>Breznakibacter</taxon>
    </lineage>
</organism>
<dbReference type="Pfam" id="PF12698">
    <property type="entry name" value="ABC2_membrane_3"/>
    <property type="match status" value="1"/>
</dbReference>
<evidence type="ECO:0000313" key="11">
    <source>
        <dbReference type="Proteomes" id="UP000249239"/>
    </source>
</evidence>
<evidence type="ECO:0000256" key="2">
    <source>
        <dbReference type="ARBA" id="ARBA00007783"/>
    </source>
</evidence>
<dbReference type="InterPro" id="IPR000412">
    <property type="entry name" value="ABC_2_transport"/>
</dbReference>
<dbReference type="RefSeq" id="WP_111444999.1">
    <property type="nucleotide sequence ID" value="NZ_QKZK01000008.1"/>
</dbReference>
<dbReference type="Gene3D" id="3.40.1710.10">
    <property type="entry name" value="abc type-2 transporter like domain"/>
    <property type="match status" value="1"/>
</dbReference>
<comment type="similarity">
    <text evidence="2 8">Belongs to the ABC-2 integral membrane protein family.</text>
</comment>
<dbReference type="PANTHER" id="PTHR30294">
    <property type="entry name" value="MEMBRANE COMPONENT OF ABC TRANSPORTER YHHJ-RELATED"/>
    <property type="match status" value="1"/>
</dbReference>
<dbReference type="PANTHER" id="PTHR30294:SF29">
    <property type="entry name" value="MULTIDRUG ABC TRANSPORTER PERMEASE YBHS-RELATED"/>
    <property type="match status" value="1"/>
</dbReference>
<accession>A0A2W7P383</accession>
<comment type="caution">
    <text evidence="10">The sequence shown here is derived from an EMBL/GenBank/DDBJ whole genome shotgun (WGS) entry which is preliminary data.</text>
</comment>
<keyword evidence="4 8" id="KW-1003">Cell membrane</keyword>
<dbReference type="PROSITE" id="PS51012">
    <property type="entry name" value="ABC_TM2"/>
    <property type="match status" value="1"/>
</dbReference>
<evidence type="ECO:0000256" key="8">
    <source>
        <dbReference type="RuleBase" id="RU361157"/>
    </source>
</evidence>
<feature type="domain" description="ABC transmembrane type-2" evidence="9">
    <location>
        <begin position="132"/>
        <end position="366"/>
    </location>
</feature>
<feature type="transmembrane region" description="Helical" evidence="8">
    <location>
        <begin position="250"/>
        <end position="273"/>
    </location>
</feature>
<keyword evidence="7 8" id="KW-0472">Membrane</keyword>
<name>A0A2W7P383_9BACT</name>
<dbReference type="InterPro" id="IPR051449">
    <property type="entry name" value="ABC-2_transporter_component"/>
</dbReference>
<proteinExistence type="inferred from homology"/>
<feature type="transmembrane region" description="Helical" evidence="8">
    <location>
        <begin position="222"/>
        <end position="244"/>
    </location>
</feature>
<comment type="subcellular location">
    <subcellularLocation>
        <location evidence="1 8">Cell membrane</location>
        <topology evidence="1 8">Multi-pass membrane protein</topology>
    </subcellularLocation>
</comment>
<keyword evidence="6 8" id="KW-1133">Transmembrane helix</keyword>
<sequence>MKQLQAFIRKEFKHIFRDGLTVLILFVMPIAQLLIFGYVVSTEMRDAHIGILDHARDEATREITRRMAASGYFKIDAMLSSEAQIEPAFRQGRLKMVVVFEPGFSQRLQKDGTASVQLLADASDANTAQLLTGYSNGIIQKFAMEQNVASGAMPSIHTQVRMFYNEALKGVFMSVPGLMAMILMIVSAMMTSISITREKEFGSMEVLLISPLKPWQIIVGKVIPYLLLAFVNILTILSMSYWVFQMPVNGSLALLLGVSTLFTLVALSLGIFISTVASNQMVAMFISMFALMLPTILLSGFIYPIENMPWALQVLSNIMPPKWFIIAIKRIMLQGGGMEYIWKEVLILSGFVVLFITLSVKRFNVRIG</sequence>
<dbReference type="PRINTS" id="PR00164">
    <property type="entry name" value="ABC2TRNSPORT"/>
</dbReference>
<evidence type="ECO:0000256" key="3">
    <source>
        <dbReference type="ARBA" id="ARBA00022448"/>
    </source>
</evidence>
<keyword evidence="5 8" id="KW-0812">Transmembrane</keyword>
<evidence type="ECO:0000256" key="5">
    <source>
        <dbReference type="ARBA" id="ARBA00022692"/>
    </source>
</evidence>